<name>A0A6S6VIC0_9PLEO</name>
<protein>
    <submittedName>
        <fullName evidence="1">Uncharacterized protein</fullName>
    </submittedName>
</protein>
<dbReference type="Proteomes" id="UP000472372">
    <property type="component" value="Chromosome 2"/>
</dbReference>
<gene>
    <name evidence="1" type="ORF">PTTW11_01541</name>
</gene>
<reference evidence="1" key="1">
    <citation type="submission" date="2021-02" db="EMBL/GenBank/DDBJ databases">
        <authorList>
            <person name="Syme A R."/>
            <person name="Syme A R."/>
            <person name="Moolhuijzen P."/>
        </authorList>
    </citation>
    <scope>NUCLEOTIDE SEQUENCE</scope>
    <source>
        <strain evidence="1">W1-1</strain>
    </source>
</reference>
<proteinExistence type="predicted"/>
<dbReference type="EMBL" id="HG992978">
    <property type="protein sequence ID" value="CAE7007403.1"/>
    <property type="molecule type" value="Genomic_DNA"/>
</dbReference>
<organism evidence="1 2">
    <name type="scientific">Pyrenophora teres f. teres</name>
    <dbReference type="NCBI Taxonomy" id="97479"/>
    <lineage>
        <taxon>Eukaryota</taxon>
        <taxon>Fungi</taxon>
        <taxon>Dikarya</taxon>
        <taxon>Ascomycota</taxon>
        <taxon>Pezizomycotina</taxon>
        <taxon>Dothideomycetes</taxon>
        <taxon>Pleosporomycetidae</taxon>
        <taxon>Pleosporales</taxon>
        <taxon>Pleosporineae</taxon>
        <taxon>Pleosporaceae</taxon>
        <taxon>Pyrenophora</taxon>
    </lineage>
</organism>
<accession>A0A6S6VIC0</accession>
<evidence type="ECO:0000313" key="1">
    <source>
        <dbReference type="EMBL" id="CAE7007403.1"/>
    </source>
</evidence>
<sequence>MKIPAISIFLATATAVSLPAQIGNGQLEKRGDCGVCVTLYTPPTAQRWAHPIPYEYGGLTTRGIISGCDLWVDRKSTDCTKWTVWTKGTCGQVTEQHTCDL</sequence>
<evidence type="ECO:0000313" key="2">
    <source>
        <dbReference type="Proteomes" id="UP000472372"/>
    </source>
</evidence>
<dbReference type="AlphaFoldDB" id="A0A6S6VIC0"/>